<dbReference type="InterPro" id="IPR002645">
    <property type="entry name" value="STAS_dom"/>
</dbReference>
<dbReference type="Proteomes" id="UP000694300">
    <property type="component" value="Unassembled WGS sequence"/>
</dbReference>
<dbReference type="PROSITE" id="PS50801">
    <property type="entry name" value="STAS"/>
    <property type="match status" value="1"/>
</dbReference>
<dbReference type="Pfam" id="PF07228">
    <property type="entry name" value="SpoIIE"/>
    <property type="match status" value="1"/>
</dbReference>
<proteinExistence type="predicted"/>
<evidence type="ECO:0000259" key="4">
    <source>
        <dbReference type="PROSITE" id="PS51746"/>
    </source>
</evidence>
<dbReference type="EMBL" id="JADQDF010000001">
    <property type="protein sequence ID" value="MBW0129311.1"/>
    <property type="molecule type" value="Genomic_DNA"/>
</dbReference>
<evidence type="ECO:0000256" key="1">
    <source>
        <dbReference type="ARBA" id="ARBA00022801"/>
    </source>
</evidence>
<dbReference type="PANTHER" id="PTHR43156">
    <property type="entry name" value="STAGE II SPORULATION PROTEIN E-RELATED"/>
    <property type="match status" value="1"/>
</dbReference>
<organism evidence="5 6">
    <name type="scientific">Pseudonocardia oceani</name>
    <dbReference type="NCBI Taxonomy" id="2792013"/>
    <lineage>
        <taxon>Bacteria</taxon>
        <taxon>Bacillati</taxon>
        <taxon>Actinomycetota</taxon>
        <taxon>Actinomycetes</taxon>
        <taxon>Pseudonocardiales</taxon>
        <taxon>Pseudonocardiaceae</taxon>
        <taxon>Pseudonocardia</taxon>
    </lineage>
</organism>
<accession>A0ABS6UBM6</accession>
<dbReference type="Pfam" id="PF13581">
    <property type="entry name" value="HATPase_c_2"/>
    <property type="match status" value="1"/>
</dbReference>
<dbReference type="Pfam" id="PF13466">
    <property type="entry name" value="STAS_2"/>
    <property type="match status" value="1"/>
</dbReference>
<dbReference type="CDD" id="cd16936">
    <property type="entry name" value="HATPase_RsbW-like"/>
    <property type="match status" value="1"/>
</dbReference>
<evidence type="ECO:0000313" key="5">
    <source>
        <dbReference type="EMBL" id="MBW0129311.1"/>
    </source>
</evidence>
<protein>
    <submittedName>
        <fullName evidence="5">SpoIIE family protein phosphatase</fullName>
    </submittedName>
</protein>
<keyword evidence="6" id="KW-1185">Reference proteome</keyword>
<dbReference type="SMART" id="SM00065">
    <property type="entry name" value="GAF"/>
    <property type="match status" value="2"/>
</dbReference>
<gene>
    <name evidence="5" type="ORF">I4I82_16715</name>
</gene>
<feature type="compositionally biased region" description="Low complexity" evidence="2">
    <location>
        <begin position="705"/>
        <end position="721"/>
    </location>
</feature>
<dbReference type="PANTHER" id="PTHR43156:SF2">
    <property type="entry name" value="STAGE II SPORULATION PROTEIN E"/>
    <property type="match status" value="1"/>
</dbReference>
<dbReference type="SMART" id="SM00331">
    <property type="entry name" value="PP2C_SIG"/>
    <property type="match status" value="1"/>
</dbReference>
<feature type="region of interest" description="Disordered" evidence="2">
    <location>
        <begin position="690"/>
        <end position="724"/>
    </location>
</feature>
<dbReference type="Pfam" id="PF13185">
    <property type="entry name" value="GAF_2"/>
    <property type="match status" value="2"/>
</dbReference>
<dbReference type="RefSeq" id="WP_218590898.1">
    <property type="nucleotide sequence ID" value="NZ_JADQDE010000051.1"/>
</dbReference>
<reference evidence="5 6" key="1">
    <citation type="submission" date="2020-11" db="EMBL/GenBank/DDBJ databases">
        <title>Pseudonocardia abyssalis sp. nov. and Pseudonocardia oceani sp. nov., description and phylogenomic analysis of two novel actinomycetes isolated from the deep Southern Ocean.</title>
        <authorList>
            <person name="Parra J."/>
        </authorList>
    </citation>
    <scope>NUCLEOTIDE SEQUENCE [LARGE SCALE GENOMIC DNA]</scope>
    <source>
        <strain evidence="6">KRD185</strain>
    </source>
</reference>
<dbReference type="CDD" id="cd07043">
    <property type="entry name" value="STAS_anti-anti-sigma_factors"/>
    <property type="match status" value="1"/>
</dbReference>
<dbReference type="PROSITE" id="PS51746">
    <property type="entry name" value="PPM_2"/>
    <property type="match status" value="1"/>
</dbReference>
<dbReference type="InterPro" id="IPR058548">
    <property type="entry name" value="MlaB-like_STAS"/>
</dbReference>
<dbReference type="InterPro" id="IPR003594">
    <property type="entry name" value="HATPase_dom"/>
</dbReference>
<dbReference type="InterPro" id="IPR052016">
    <property type="entry name" value="Bact_Sigma-Reg"/>
</dbReference>
<feature type="domain" description="PPM-type phosphatase" evidence="4">
    <location>
        <begin position="362"/>
        <end position="572"/>
    </location>
</feature>
<dbReference type="InterPro" id="IPR003018">
    <property type="entry name" value="GAF"/>
</dbReference>
<comment type="caution">
    <text evidence="5">The sequence shown here is derived from an EMBL/GenBank/DDBJ whole genome shotgun (WGS) entry which is preliminary data.</text>
</comment>
<feature type="domain" description="STAS" evidence="3">
    <location>
        <begin position="740"/>
        <end position="828"/>
    </location>
</feature>
<sequence length="828" mass="86178">MDDEPAELRRQLALLRLLTDATAALSGAATPMQVAEVAVEQYTRLLGTSSVAVFELRGRDSLDAMTLGGWVEGARDAWTTMPLDAPAPVAEAARTRTPVWTESPAAWRERYPHLVGMLDGYGYRGVFGLPLLAGDELVGALGVGLTEDRTLDGAERAAVTALGAQCAQAMQRARLLQVESEARRTAERFSAMVAALSRSRTPDEVVSAIGEAAASLGATASVVAVRTEDRIDLSGGAGASPLPLDVAHPLSYAVRTGEPVWLARRSELAWRDRSFAASPGAPEVDVAVPMFLDDRATGAIGMSFAGAPPHFSREERRAIRTLAAQCAQALDRARLQQVEHDIAEALQRNLLPVGLPRLAELAFAARYLPGTEGVQAGGDWYEVVELDGGRVAMVVGDVVGKGAEAAALMGQLRTALSAALLRGDSPAQALRQLDAFSVRVPAARASTAACVLVDRGTGALTWASAGHPAPLLLSADGARLLEGPPGPVLGVRAGDAFPEHRSALPVGAVVVLYTDGLVERRDEDLDVGLARLEAAGSRSGDRPLDQVVDGLLEDLLGPAGPGDDVAVVLCRRTAPPWSRRIPARAEELGPLRREVERWGSACGLHDDHLYDLQIALGEAVANGVEHAFPEGPGEVAIALARRGDGSVAVEVGDSGTWRPAPADPGHRGRGLAVIHALARDVEVVPGEGGTRVSFRVPPAPPDAPPVRTGTGTGQRTWTGQRPARRDARMEVRHDDTGPCVVVSGDLDLLGATALRDGLRAVVDAAEPGSRLVVDLAGAGYVASAGVALLLDTLERARGRGLTAEVAIPPGGALARILAVSGAGGLGAG</sequence>
<keyword evidence="1" id="KW-0378">Hydrolase</keyword>
<evidence type="ECO:0000259" key="3">
    <source>
        <dbReference type="PROSITE" id="PS50801"/>
    </source>
</evidence>
<name>A0ABS6UBM6_9PSEU</name>
<evidence type="ECO:0000256" key="2">
    <source>
        <dbReference type="SAM" id="MobiDB-lite"/>
    </source>
</evidence>
<evidence type="ECO:0000313" key="6">
    <source>
        <dbReference type="Proteomes" id="UP000694300"/>
    </source>
</evidence>
<dbReference type="InterPro" id="IPR001932">
    <property type="entry name" value="PPM-type_phosphatase-like_dom"/>
</dbReference>